<evidence type="ECO:0000256" key="6">
    <source>
        <dbReference type="ARBA" id="ARBA00022989"/>
    </source>
</evidence>
<evidence type="ECO:0000256" key="8">
    <source>
        <dbReference type="HAMAP-Rule" id="MF_00522"/>
    </source>
</evidence>
<evidence type="ECO:0000256" key="3">
    <source>
        <dbReference type="ARBA" id="ARBA00006318"/>
    </source>
</evidence>
<evidence type="ECO:0000313" key="10">
    <source>
        <dbReference type="EMBL" id="ARW61989.1"/>
    </source>
</evidence>
<sequence length="42" mass="4970">MKNNFMKYLSIVPVVGTLFMIFTAGFIIEINRFFPDILFFSF</sequence>
<evidence type="ECO:0000256" key="9">
    <source>
        <dbReference type="SAM" id="Phobius"/>
    </source>
</evidence>
<dbReference type="Pfam" id="PF01701">
    <property type="entry name" value="PSI_PsaJ"/>
    <property type="match status" value="1"/>
</dbReference>
<dbReference type="SUPFAM" id="SSF81544">
    <property type="entry name" value="Subunit IX of photosystem I reaction centre, PsaJ"/>
    <property type="match status" value="1"/>
</dbReference>
<dbReference type="RefSeq" id="YP_009393427.1">
    <property type="nucleotide sequence ID" value="NC_035268.1"/>
</dbReference>
<comment type="function">
    <text evidence="1 8">May help in the organization of the PsaE and PsaF subunits.</text>
</comment>
<dbReference type="AlphaFoldDB" id="A0A1Z1M7N6"/>
<dbReference type="GO" id="GO:0009522">
    <property type="term" value="C:photosystem I"/>
    <property type="evidence" value="ECO:0007669"/>
    <property type="project" value="UniProtKB-KW"/>
</dbReference>
<gene>
    <name evidence="8 10" type="primary">psaJ</name>
</gene>
<dbReference type="GeneID" id="33355121"/>
<keyword evidence="5 8" id="KW-0812">Transmembrane</keyword>
<protein>
    <recommendedName>
        <fullName evidence="4 8">Photosystem I reaction center subunit IX</fullName>
    </recommendedName>
    <alternativeName>
        <fullName evidence="8">PSI-J</fullName>
    </alternativeName>
</protein>
<reference evidence="10" key="1">
    <citation type="journal article" date="2017" name="J. Phycol.">
        <title>Analysis of chloroplast genomes and a supermatrix inform reclassification of the Rhodomelaceae (Rhodophyta).</title>
        <authorList>
            <person name="Diaz-Tapia P."/>
            <person name="Maggs C.A."/>
            <person name="West J.A."/>
            <person name="Verbruggen H."/>
        </authorList>
    </citation>
    <scope>NUCLEOTIDE SEQUENCE</scope>
    <source>
        <strain evidence="10">JW3897</strain>
    </source>
</reference>
<name>A0A1Z1M7N6_9FLOR</name>
<dbReference type="GO" id="GO:0009535">
    <property type="term" value="C:chloroplast thylakoid membrane"/>
    <property type="evidence" value="ECO:0007669"/>
    <property type="project" value="UniProtKB-SubCell"/>
</dbReference>
<accession>A0A1Z1M7N6</accession>
<evidence type="ECO:0000256" key="7">
    <source>
        <dbReference type="ARBA" id="ARBA00023136"/>
    </source>
</evidence>
<dbReference type="Gene3D" id="1.20.5.510">
    <property type="entry name" value="Single helix bin"/>
    <property type="match status" value="1"/>
</dbReference>
<evidence type="ECO:0000256" key="4">
    <source>
        <dbReference type="ARBA" id="ARBA00019868"/>
    </source>
</evidence>
<dbReference type="HAMAP" id="MF_00522">
    <property type="entry name" value="PSI_PsaJ"/>
    <property type="match status" value="1"/>
</dbReference>
<keyword evidence="10" id="KW-0150">Chloroplast</keyword>
<proteinExistence type="inferred from homology"/>
<dbReference type="EMBL" id="MF101421">
    <property type="protein sequence ID" value="ARW61989.1"/>
    <property type="molecule type" value="Genomic_DNA"/>
</dbReference>
<dbReference type="PANTHER" id="PTHR36082:SF2">
    <property type="entry name" value="PHOTOSYSTEM I REACTION CENTER SUBUNIT IX"/>
    <property type="match status" value="1"/>
</dbReference>
<evidence type="ECO:0000256" key="1">
    <source>
        <dbReference type="ARBA" id="ARBA00002115"/>
    </source>
</evidence>
<evidence type="ECO:0000256" key="5">
    <source>
        <dbReference type="ARBA" id="ARBA00022692"/>
    </source>
</evidence>
<dbReference type="InterPro" id="IPR002615">
    <property type="entry name" value="PSI_PsaJ"/>
</dbReference>
<dbReference type="GO" id="GO:0015979">
    <property type="term" value="P:photosynthesis"/>
    <property type="evidence" value="ECO:0007669"/>
    <property type="project" value="UniProtKB-UniRule"/>
</dbReference>
<comment type="subcellular location">
    <subcellularLocation>
        <location evidence="2">Membrane</location>
        <topology evidence="2">Single-pass membrane protein</topology>
    </subcellularLocation>
    <subcellularLocation>
        <location evidence="8">Plastid</location>
        <location evidence="8">Chloroplast thylakoid membrane</location>
        <topology evidence="8">Single-pass membrane protein</topology>
    </subcellularLocation>
</comment>
<feature type="transmembrane region" description="Helical" evidence="9">
    <location>
        <begin position="6"/>
        <end position="28"/>
    </location>
</feature>
<geneLocation type="chloroplast" evidence="10"/>
<keyword evidence="10" id="KW-0934">Plastid</keyword>
<organism evidence="10">
    <name type="scientific">Bostrychia simpliciuscula</name>
    <dbReference type="NCBI Taxonomy" id="324754"/>
    <lineage>
        <taxon>Eukaryota</taxon>
        <taxon>Rhodophyta</taxon>
        <taxon>Florideophyceae</taxon>
        <taxon>Rhodymeniophycidae</taxon>
        <taxon>Ceramiales</taxon>
        <taxon>Rhodomelaceae</taxon>
        <taxon>Bostrychia</taxon>
    </lineage>
</organism>
<dbReference type="InterPro" id="IPR036062">
    <property type="entry name" value="PSI_PsaJ_sf"/>
</dbReference>
<keyword evidence="8" id="KW-0793">Thylakoid</keyword>
<keyword evidence="7 8" id="KW-0472">Membrane</keyword>
<dbReference type="PANTHER" id="PTHR36082">
    <property type="match status" value="1"/>
</dbReference>
<keyword evidence="8" id="KW-0603">Photosystem I</keyword>
<keyword evidence="6 8" id="KW-1133">Transmembrane helix</keyword>
<comment type="similarity">
    <text evidence="3 8">Belongs to the PsaJ family.</text>
</comment>
<evidence type="ECO:0000256" key="2">
    <source>
        <dbReference type="ARBA" id="ARBA00004167"/>
    </source>
</evidence>
<keyword evidence="8" id="KW-0602">Photosynthesis</keyword>